<dbReference type="PROSITE" id="PS50931">
    <property type="entry name" value="HTH_LYSR"/>
    <property type="match status" value="1"/>
</dbReference>
<name>A0AAE7CY08_9GAMM</name>
<sequence length="304" mass="34130">MELNQLRCFIAVAETLHFGHAAQRLDMLPSALGRHIRLLEECLGTRLFIRSTRSVALTQDGQTLLEESRKLVADADALALRFRSQGRANSSILRIGAIDSAAIGLIPHLLHFFRQAYPQVDVQIHEDKTSRLLPRLKTGSLDLIFIRPPERWAPWLTLRFLLNENVVLAIEEHHELAGHQDVGIHDLAALPLIVPDRRARPHSHDVTMNLFSEARLKPNVVQKANEKQTIINMVAAGVGGAIMPRWVSRMSVPNVRFIPIRHQGALSCQGLPLAVAWVSTGRDPVRDGMIEILDRELPQIEPHF</sequence>
<dbReference type="CDD" id="cd08414">
    <property type="entry name" value="PBP2_LTTR_aromatics_like"/>
    <property type="match status" value="1"/>
</dbReference>
<dbReference type="RefSeq" id="WP_168361161.1">
    <property type="nucleotide sequence ID" value="NZ_CP033622.1"/>
</dbReference>
<dbReference type="Gene3D" id="3.40.190.10">
    <property type="entry name" value="Periplasmic binding protein-like II"/>
    <property type="match status" value="2"/>
</dbReference>
<dbReference type="InterPro" id="IPR005119">
    <property type="entry name" value="LysR_subst-bd"/>
</dbReference>
<organism evidence="6 7">
    <name type="scientific">Dickeya zeae</name>
    <dbReference type="NCBI Taxonomy" id="204042"/>
    <lineage>
        <taxon>Bacteria</taxon>
        <taxon>Pseudomonadati</taxon>
        <taxon>Pseudomonadota</taxon>
        <taxon>Gammaproteobacteria</taxon>
        <taxon>Enterobacterales</taxon>
        <taxon>Pectobacteriaceae</taxon>
        <taxon>Dickeya</taxon>
    </lineage>
</organism>
<dbReference type="GO" id="GO:0003677">
    <property type="term" value="F:DNA binding"/>
    <property type="evidence" value="ECO:0007669"/>
    <property type="project" value="UniProtKB-KW"/>
</dbReference>
<feature type="domain" description="HTH lysR-type" evidence="5">
    <location>
        <begin position="1"/>
        <end position="58"/>
    </location>
</feature>
<keyword evidence="2" id="KW-0805">Transcription regulation</keyword>
<evidence type="ECO:0000313" key="7">
    <source>
        <dbReference type="Proteomes" id="UP000500801"/>
    </source>
</evidence>
<evidence type="ECO:0000259" key="5">
    <source>
        <dbReference type="PROSITE" id="PS50931"/>
    </source>
</evidence>
<dbReference type="PANTHER" id="PTHR30346:SF0">
    <property type="entry name" value="HCA OPERON TRANSCRIPTIONAL ACTIVATOR HCAR"/>
    <property type="match status" value="1"/>
</dbReference>
<keyword evidence="3" id="KW-0238">DNA-binding</keyword>
<dbReference type="GO" id="GO:0032993">
    <property type="term" value="C:protein-DNA complex"/>
    <property type="evidence" value="ECO:0007669"/>
    <property type="project" value="TreeGrafter"/>
</dbReference>
<evidence type="ECO:0000256" key="4">
    <source>
        <dbReference type="ARBA" id="ARBA00023163"/>
    </source>
</evidence>
<dbReference type="Proteomes" id="UP000500801">
    <property type="component" value="Chromosome"/>
</dbReference>
<dbReference type="SUPFAM" id="SSF46785">
    <property type="entry name" value="Winged helix' DNA-binding domain"/>
    <property type="match status" value="1"/>
</dbReference>
<accession>A0AAE7CY08</accession>
<reference evidence="6 7" key="1">
    <citation type="submission" date="2018-11" db="EMBL/GenBank/DDBJ databases">
        <title>Complete genome sequence of Dickeya zeae strain CE1 infecting Canna edulis Ker-Gawl. in China.</title>
        <authorList>
            <person name="Zhang J."/>
            <person name="Lin B."/>
            <person name="Shen H."/>
            <person name="Jiang S."/>
            <person name="Pu X."/>
            <person name="Sun D."/>
        </authorList>
    </citation>
    <scope>NUCLEOTIDE SEQUENCE [LARGE SCALE GENOMIC DNA]</scope>
    <source>
        <strain evidence="6 7">CE1</strain>
    </source>
</reference>
<dbReference type="FunFam" id="1.10.10.10:FF:000001">
    <property type="entry name" value="LysR family transcriptional regulator"/>
    <property type="match status" value="1"/>
</dbReference>
<dbReference type="InterPro" id="IPR000847">
    <property type="entry name" value="LysR_HTH_N"/>
</dbReference>
<dbReference type="GO" id="GO:0003700">
    <property type="term" value="F:DNA-binding transcription factor activity"/>
    <property type="evidence" value="ECO:0007669"/>
    <property type="project" value="InterPro"/>
</dbReference>
<dbReference type="Gene3D" id="1.10.10.10">
    <property type="entry name" value="Winged helix-like DNA-binding domain superfamily/Winged helix DNA-binding domain"/>
    <property type="match status" value="1"/>
</dbReference>
<dbReference type="Pfam" id="PF03466">
    <property type="entry name" value="LysR_substrate"/>
    <property type="match status" value="1"/>
</dbReference>
<proteinExistence type="inferred from homology"/>
<evidence type="ECO:0000256" key="2">
    <source>
        <dbReference type="ARBA" id="ARBA00023015"/>
    </source>
</evidence>
<evidence type="ECO:0000256" key="3">
    <source>
        <dbReference type="ARBA" id="ARBA00023125"/>
    </source>
</evidence>
<gene>
    <name evidence="6" type="ORF">DWG24_00745</name>
</gene>
<dbReference type="InterPro" id="IPR036390">
    <property type="entry name" value="WH_DNA-bd_sf"/>
</dbReference>
<dbReference type="InterPro" id="IPR036388">
    <property type="entry name" value="WH-like_DNA-bd_sf"/>
</dbReference>
<dbReference type="PANTHER" id="PTHR30346">
    <property type="entry name" value="TRANSCRIPTIONAL DUAL REGULATOR HCAR-RELATED"/>
    <property type="match status" value="1"/>
</dbReference>
<dbReference type="AlphaFoldDB" id="A0AAE7CY08"/>
<dbReference type="EMBL" id="CP033622">
    <property type="protein sequence ID" value="QIZ49419.1"/>
    <property type="molecule type" value="Genomic_DNA"/>
</dbReference>
<dbReference type="Pfam" id="PF00126">
    <property type="entry name" value="HTH_1"/>
    <property type="match status" value="1"/>
</dbReference>
<keyword evidence="4" id="KW-0804">Transcription</keyword>
<evidence type="ECO:0000313" key="6">
    <source>
        <dbReference type="EMBL" id="QIZ49419.1"/>
    </source>
</evidence>
<dbReference type="SUPFAM" id="SSF53850">
    <property type="entry name" value="Periplasmic binding protein-like II"/>
    <property type="match status" value="1"/>
</dbReference>
<protein>
    <submittedName>
        <fullName evidence="6">LysR family transcriptional regulator</fullName>
    </submittedName>
</protein>
<evidence type="ECO:0000256" key="1">
    <source>
        <dbReference type="ARBA" id="ARBA00009437"/>
    </source>
</evidence>
<comment type="similarity">
    <text evidence="1">Belongs to the LysR transcriptional regulatory family.</text>
</comment>